<reference evidence="4" key="1">
    <citation type="journal article" date="2013" name="PLoS Genet.">
        <title>The genome of Spraguea lophii and the basis of host-microsporidian interactions.</title>
        <authorList>
            <person name="Campbell S.E."/>
            <person name="Williams T.A."/>
            <person name="Yousuf A."/>
            <person name="Soanes D.M."/>
            <person name="Paszkiewicz K.H."/>
            <person name="Williams B.A.P."/>
        </authorList>
    </citation>
    <scope>NUCLEOTIDE SEQUENCE [LARGE SCALE GENOMIC DNA]</scope>
    <source>
        <strain evidence="4">42_110</strain>
    </source>
</reference>
<keyword evidence="2" id="KW-0812">Transmembrane</keyword>
<keyword evidence="1" id="KW-0547">Nucleotide-binding</keyword>
<dbReference type="InterPro" id="IPR017441">
    <property type="entry name" value="Protein_kinase_ATP_BS"/>
</dbReference>
<dbReference type="GO" id="GO:0005524">
    <property type="term" value="F:ATP binding"/>
    <property type="evidence" value="ECO:0007669"/>
    <property type="project" value="UniProtKB-UniRule"/>
</dbReference>
<protein>
    <recommendedName>
        <fullName evidence="5">Protein kinase domain-containing protein</fullName>
    </recommendedName>
</protein>
<keyword evidence="1" id="KW-0067">ATP-binding</keyword>
<name>S7W8W4_SPRLO</name>
<dbReference type="Proteomes" id="UP000014978">
    <property type="component" value="Unassembled WGS sequence"/>
</dbReference>
<gene>
    <name evidence="3" type="ORF">SLOPH_2497</name>
</gene>
<keyword evidence="2" id="KW-0472">Membrane</keyword>
<dbReference type="InterPro" id="IPR011009">
    <property type="entry name" value="Kinase-like_dom_sf"/>
</dbReference>
<evidence type="ECO:0008006" key="5">
    <source>
        <dbReference type="Google" id="ProtNLM"/>
    </source>
</evidence>
<dbReference type="HOGENOM" id="CLU_1152381_0_0_1"/>
<dbReference type="SUPFAM" id="SSF56112">
    <property type="entry name" value="Protein kinase-like (PK-like)"/>
    <property type="match status" value="1"/>
</dbReference>
<accession>S7W8W4</accession>
<evidence type="ECO:0000256" key="2">
    <source>
        <dbReference type="SAM" id="Phobius"/>
    </source>
</evidence>
<dbReference type="EMBL" id="ATCN01000997">
    <property type="protein sequence ID" value="EPR78152.1"/>
    <property type="molecule type" value="Genomic_DNA"/>
</dbReference>
<evidence type="ECO:0000256" key="1">
    <source>
        <dbReference type="PROSITE-ProRule" id="PRU10141"/>
    </source>
</evidence>
<evidence type="ECO:0000313" key="4">
    <source>
        <dbReference type="Proteomes" id="UP000014978"/>
    </source>
</evidence>
<feature type="binding site" evidence="1">
    <location>
        <position position="200"/>
    </location>
    <ligand>
        <name>ATP</name>
        <dbReference type="ChEBI" id="CHEBI:30616"/>
    </ligand>
</feature>
<keyword evidence="2" id="KW-1133">Transmembrane helix</keyword>
<dbReference type="InParanoid" id="S7W8W4"/>
<feature type="transmembrane region" description="Helical" evidence="2">
    <location>
        <begin position="7"/>
        <end position="29"/>
    </location>
</feature>
<dbReference type="PROSITE" id="PS00107">
    <property type="entry name" value="PROTEIN_KINASE_ATP"/>
    <property type="match status" value="1"/>
</dbReference>
<feature type="non-terminal residue" evidence="3">
    <location>
        <position position="241"/>
    </location>
</feature>
<organism evidence="3 4">
    <name type="scientific">Spraguea lophii (strain 42_110)</name>
    <name type="common">Microsporidian parasite</name>
    <dbReference type="NCBI Taxonomy" id="1358809"/>
    <lineage>
        <taxon>Eukaryota</taxon>
        <taxon>Fungi</taxon>
        <taxon>Fungi incertae sedis</taxon>
        <taxon>Microsporidia</taxon>
        <taxon>Spragueidae</taxon>
        <taxon>Spraguea</taxon>
    </lineage>
</organism>
<dbReference type="Gene3D" id="3.30.200.20">
    <property type="entry name" value="Phosphorylase Kinase, domain 1"/>
    <property type="match status" value="1"/>
</dbReference>
<dbReference type="AlphaFoldDB" id="S7W8W4"/>
<sequence>MFRKFKLYIYIFLCLGATGIVTLLLYYLLKDKNIVTKKNIKNISLENNRLSIKKSNTGSINNIEKHINDIFMFSDDKTQNTLSKLSNANITKNTFKRHSTITDKNNFRSRTTENGLVAEPQRISKDSTPIYIYKEDMLKNKWQFPGIMSYGFNKSKKCCFKTKYEDFKNNYKIIKKLGSGSFGIVREIKTLCCNSNYAMKEIDLSLRNNDIKLIEGFVDEEVYFANYFQKYPSKYILQPLQ</sequence>
<keyword evidence="4" id="KW-1185">Reference proteome</keyword>
<comment type="caution">
    <text evidence="3">The sequence shown here is derived from an EMBL/GenBank/DDBJ whole genome shotgun (WGS) entry which is preliminary data.</text>
</comment>
<evidence type="ECO:0000313" key="3">
    <source>
        <dbReference type="EMBL" id="EPR78152.1"/>
    </source>
</evidence>
<dbReference type="VEuPathDB" id="MicrosporidiaDB:SLOPH_2497"/>
<proteinExistence type="predicted"/>